<dbReference type="InterPro" id="IPR000742">
    <property type="entry name" value="EGF"/>
</dbReference>
<dbReference type="OrthoDB" id="26719at2759"/>
<name>A0A9J6FR30_HAELO</name>
<feature type="domain" description="Laminin G" evidence="4">
    <location>
        <begin position="65"/>
        <end position="236"/>
    </location>
</feature>
<keyword evidence="7" id="KW-1185">Reference proteome</keyword>
<dbReference type="PANTHER" id="PTHR15036:SF91">
    <property type="entry name" value="NEUREXIN-4"/>
    <property type="match status" value="1"/>
</dbReference>
<comment type="caution">
    <text evidence="6">The sequence shown here is derived from an EMBL/GenBank/DDBJ whole genome shotgun (WGS) entry which is preliminary data.</text>
</comment>
<evidence type="ECO:0000256" key="1">
    <source>
        <dbReference type="ARBA" id="ARBA00023157"/>
    </source>
</evidence>
<feature type="region of interest" description="Disordered" evidence="3">
    <location>
        <begin position="867"/>
        <end position="892"/>
    </location>
</feature>
<dbReference type="OMA" id="WNPAGRI"/>
<sequence>MLYIGGMANFNQDGVKVGANFSGCLENVMLNNTDIISELKQDYENQTYSKVGQVLYKCQPEHVIPVTFVTSASMLQITGSAQHSMNCSLDFRTFNDQGLLLYNKFSGEGYIKLFLDTGRIRVKLQGKGTPVVLLRPFDDHLNDGRWHRLMLVLETNRIELHLDGVPSITKRLFSMETGTEYFIGGSMHGGRGFVGCMRYLHMEGRYVNVLTLKSNQVLGKAVLGPHLSLALFFYSCHPNPCEHGGACEQDHRAFACNCTGTGYTGAVCHLRKLCHSKVADPLNIHIAASFPCGGPLVLTFPTDNRTGTIVHHKNEQTTDVKGYQGAGSFIQDIVYDSPLDQMIRLMNRSVQCRQRLVYECYNARLFNTSGQNSSPDSFTPFGWWVSRRNQKMDYWAGSIPGSHKCRCGLYGTCKDPKQQCNCDAGAEEWLSDGGELTDRDHLPVRQLRFGDTGSASLLKDEKRGRYILGPLECEGDALFDDVVTFHSAKSTIEVPLGNLSHSWDMYFDFKTTAEDGVIMHSKGPTGFVKLIFYGGDHIQLRYKTTGGGSGAVSLKTSYKLNDNEWHSVHVECNLKQAHIIVDGGDSATMNEPPDRVQALHLPESLVIGASVDRKDGYVGCLRAFMVNGEPLHLRERAVSAPDGVVPGCTGRCSTHSCLNGGTCLEEYSGYKCDCQWTPFKGPFCGDEIGFNVLSGRYVRYDFETPLSTQEEYIRVGFATAECYGMIFGVSSHSGDYINLMMSERGHLILSFDYGFGPLGFVIKYKNFARAFTHDVQIKRTHDSENMTVTVVADNLEPIIYEYNIRDTADVQFDDLRSIYVGGNGTGKGFLGCISRVQFNDHVPLRRYFREDRPSNVHAFPEGVVLREDTCDIPPATPPEDETQPTHQGSRLP</sequence>
<keyword evidence="2" id="KW-0245">EGF-like domain</keyword>
<evidence type="ECO:0000256" key="3">
    <source>
        <dbReference type="SAM" id="MobiDB-lite"/>
    </source>
</evidence>
<feature type="domain" description="EGF-like" evidence="5">
    <location>
        <begin position="649"/>
        <end position="685"/>
    </location>
</feature>
<evidence type="ECO:0000313" key="6">
    <source>
        <dbReference type="EMBL" id="KAH9368694.1"/>
    </source>
</evidence>
<keyword evidence="1" id="KW-1015">Disulfide bond</keyword>
<dbReference type="AlphaFoldDB" id="A0A9J6FR30"/>
<dbReference type="SMART" id="SM00282">
    <property type="entry name" value="LamG"/>
    <property type="match status" value="3"/>
</dbReference>
<dbReference type="InterPro" id="IPR013320">
    <property type="entry name" value="ConA-like_dom_sf"/>
</dbReference>
<proteinExistence type="predicted"/>
<organism evidence="6 7">
    <name type="scientific">Haemaphysalis longicornis</name>
    <name type="common">Bush tick</name>
    <dbReference type="NCBI Taxonomy" id="44386"/>
    <lineage>
        <taxon>Eukaryota</taxon>
        <taxon>Metazoa</taxon>
        <taxon>Ecdysozoa</taxon>
        <taxon>Arthropoda</taxon>
        <taxon>Chelicerata</taxon>
        <taxon>Arachnida</taxon>
        <taxon>Acari</taxon>
        <taxon>Parasitiformes</taxon>
        <taxon>Ixodida</taxon>
        <taxon>Ixodoidea</taxon>
        <taxon>Ixodidae</taxon>
        <taxon>Haemaphysalinae</taxon>
        <taxon>Haemaphysalis</taxon>
    </lineage>
</organism>
<dbReference type="PROSITE" id="PS50025">
    <property type="entry name" value="LAM_G_DOMAIN"/>
    <property type="match status" value="4"/>
</dbReference>
<dbReference type="Gene3D" id="2.60.120.200">
    <property type="match status" value="4"/>
</dbReference>
<dbReference type="VEuPathDB" id="VectorBase:HLOH_043088"/>
<dbReference type="SMART" id="SM00181">
    <property type="entry name" value="EGF"/>
    <property type="match status" value="2"/>
</dbReference>
<dbReference type="CDD" id="cd00054">
    <property type="entry name" value="EGF_CA"/>
    <property type="match status" value="1"/>
</dbReference>
<dbReference type="Gene3D" id="2.60.120.1000">
    <property type="match status" value="1"/>
</dbReference>
<dbReference type="Gene3D" id="2.10.25.10">
    <property type="entry name" value="Laminin"/>
    <property type="match status" value="2"/>
</dbReference>
<gene>
    <name evidence="6" type="ORF">HPB48_004713</name>
</gene>
<evidence type="ECO:0000259" key="5">
    <source>
        <dbReference type="PROSITE" id="PS50026"/>
    </source>
</evidence>
<feature type="domain" description="Laminin G" evidence="4">
    <location>
        <begin position="481"/>
        <end position="648"/>
    </location>
</feature>
<dbReference type="EMBL" id="JABSTR010000004">
    <property type="protein sequence ID" value="KAH9368694.1"/>
    <property type="molecule type" value="Genomic_DNA"/>
</dbReference>
<dbReference type="PROSITE" id="PS50026">
    <property type="entry name" value="EGF_3"/>
    <property type="match status" value="2"/>
</dbReference>
<evidence type="ECO:0000259" key="4">
    <source>
        <dbReference type="PROSITE" id="PS50025"/>
    </source>
</evidence>
<dbReference type="SUPFAM" id="SSF49899">
    <property type="entry name" value="Concanavalin A-like lectins/glucanases"/>
    <property type="match status" value="3"/>
</dbReference>
<comment type="caution">
    <text evidence="2">Lacks conserved residue(s) required for the propagation of feature annotation.</text>
</comment>
<dbReference type="Pfam" id="PF02210">
    <property type="entry name" value="Laminin_G_2"/>
    <property type="match status" value="3"/>
</dbReference>
<reference evidence="6 7" key="1">
    <citation type="journal article" date="2020" name="Cell">
        <title>Large-Scale Comparative Analyses of Tick Genomes Elucidate Their Genetic Diversity and Vector Capacities.</title>
        <authorList>
            <consortium name="Tick Genome and Microbiome Consortium (TIGMIC)"/>
            <person name="Jia N."/>
            <person name="Wang J."/>
            <person name="Shi W."/>
            <person name="Du L."/>
            <person name="Sun Y."/>
            <person name="Zhan W."/>
            <person name="Jiang J.F."/>
            <person name="Wang Q."/>
            <person name="Zhang B."/>
            <person name="Ji P."/>
            <person name="Bell-Sakyi L."/>
            <person name="Cui X.M."/>
            <person name="Yuan T.T."/>
            <person name="Jiang B.G."/>
            <person name="Yang W.F."/>
            <person name="Lam T.T."/>
            <person name="Chang Q.C."/>
            <person name="Ding S.J."/>
            <person name="Wang X.J."/>
            <person name="Zhu J.G."/>
            <person name="Ruan X.D."/>
            <person name="Zhao L."/>
            <person name="Wei J.T."/>
            <person name="Ye R.Z."/>
            <person name="Que T.C."/>
            <person name="Du C.H."/>
            <person name="Zhou Y.H."/>
            <person name="Cheng J.X."/>
            <person name="Dai P.F."/>
            <person name="Guo W.B."/>
            <person name="Han X.H."/>
            <person name="Huang E.J."/>
            <person name="Li L.F."/>
            <person name="Wei W."/>
            <person name="Gao Y.C."/>
            <person name="Liu J.Z."/>
            <person name="Shao H.Z."/>
            <person name="Wang X."/>
            <person name="Wang C.C."/>
            <person name="Yang T.C."/>
            <person name="Huo Q.B."/>
            <person name="Li W."/>
            <person name="Chen H.Y."/>
            <person name="Chen S.E."/>
            <person name="Zhou L.G."/>
            <person name="Ni X.B."/>
            <person name="Tian J.H."/>
            <person name="Sheng Y."/>
            <person name="Liu T."/>
            <person name="Pan Y.S."/>
            <person name="Xia L.Y."/>
            <person name="Li J."/>
            <person name="Zhao F."/>
            <person name="Cao W.C."/>
        </authorList>
    </citation>
    <scope>NUCLEOTIDE SEQUENCE [LARGE SCALE GENOMIC DNA]</scope>
    <source>
        <strain evidence="6">HaeL-2018</strain>
    </source>
</reference>
<accession>A0A9J6FR30</accession>
<dbReference type="CDD" id="cd00110">
    <property type="entry name" value="LamG"/>
    <property type="match status" value="3"/>
</dbReference>
<protein>
    <submittedName>
        <fullName evidence="6">Uncharacterized protein</fullName>
    </submittedName>
</protein>
<evidence type="ECO:0000256" key="2">
    <source>
        <dbReference type="PROSITE-ProRule" id="PRU00076"/>
    </source>
</evidence>
<dbReference type="PANTHER" id="PTHR15036">
    <property type="entry name" value="PIKACHURIN-LIKE PROTEIN"/>
    <property type="match status" value="1"/>
</dbReference>
<evidence type="ECO:0000313" key="7">
    <source>
        <dbReference type="Proteomes" id="UP000821853"/>
    </source>
</evidence>
<dbReference type="InterPro" id="IPR001791">
    <property type="entry name" value="Laminin_G"/>
</dbReference>
<feature type="domain" description="Laminin G" evidence="4">
    <location>
        <begin position="687"/>
        <end position="870"/>
    </location>
</feature>
<feature type="domain" description="Laminin G" evidence="4">
    <location>
        <begin position="1"/>
        <end position="58"/>
    </location>
</feature>
<dbReference type="InterPro" id="IPR050372">
    <property type="entry name" value="Neurexin-related_CASP"/>
</dbReference>
<feature type="domain" description="EGF-like" evidence="5">
    <location>
        <begin position="232"/>
        <end position="269"/>
    </location>
</feature>
<dbReference type="Proteomes" id="UP000821853">
    <property type="component" value="Chromosome 2"/>
</dbReference>